<dbReference type="Pfam" id="PF13557">
    <property type="entry name" value="Phenol_MetA_deg"/>
    <property type="match status" value="1"/>
</dbReference>
<evidence type="ECO:0000256" key="1">
    <source>
        <dbReference type="SAM" id="SignalP"/>
    </source>
</evidence>
<dbReference type="Proteomes" id="UP001265700">
    <property type="component" value="Unassembled WGS sequence"/>
</dbReference>
<reference evidence="2 3" key="1">
    <citation type="submission" date="2023-07" db="EMBL/GenBank/DDBJ databases">
        <title>Sorghum-associated microbial communities from plants grown in Nebraska, USA.</title>
        <authorList>
            <person name="Schachtman D."/>
        </authorList>
    </citation>
    <scope>NUCLEOTIDE SEQUENCE [LARGE SCALE GENOMIC DNA]</scope>
    <source>
        <strain evidence="2 3">4249</strain>
    </source>
</reference>
<keyword evidence="3" id="KW-1185">Reference proteome</keyword>
<dbReference type="InterPro" id="IPR025737">
    <property type="entry name" value="FApF"/>
</dbReference>
<feature type="signal peptide" evidence="1">
    <location>
        <begin position="1"/>
        <end position="22"/>
    </location>
</feature>
<proteinExistence type="predicted"/>
<protein>
    <recommendedName>
        <fullName evidence="4">Phenol degradation protein meta</fullName>
    </recommendedName>
</protein>
<dbReference type="RefSeq" id="WP_310314572.1">
    <property type="nucleotide sequence ID" value="NZ_JAVDWU010000003.1"/>
</dbReference>
<dbReference type="EMBL" id="JAVDWU010000003">
    <property type="protein sequence ID" value="MDR7149853.1"/>
    <property type="molecule type" value="Genomic_DNA"/>
</dbReference>
<name>A0ABU1WKN7_9BURK</name>
<feature type="chain" id="PRO_5046864834" description="Phenol degradation protein meta" evidence="1">
    <location>
        <begin position="23"/>
        <end position="296"/>
    </location>
</feature>
<organism evidence="2 3">
    <name type="scientific">Hydrogenophaga palleronii</name>
    <dbReference type="NCBI Taxonomy" id="65655"/>
    <lineage>
        <taxon>Bacteria</taxon>
        <taxon>Pseudomonadati</taxon>
        <taxon>Pseudomonadota</taxon>
        <taxon>Betaproteobacteria</taxon>
        <taxon>Burkholderiales</taxon>
        <taxon>Comamonadaceae</taxon>
        <taxon>Hydrogenophaga</taxon>
    </lineage>
</organism>
<accession>A0ABU1WKN7</accession>
<evidence type="ECO:0000313" key="3">
    <source>
        <dbReference type="Proteomes" id="UP001265700"/>
    </source>
</evidence>
<comment type="caution">
    <text evidence="2">The sequence shown here is derived from an EMBL/GenBank/DDBJ whole genome shotgun (WGS) entry which is preliminary data.</text>
</comment>
<keyword evidence="1" id="KW-0732">Signal</keyword>
<evidence type="ECO:0008006" key="4">
    <source>
        <dbReference type="Google" id="ProtNLM"/>
    </source>
</evidence>
<sequence>MKKTNLLMGAAALLTAASASFATEGGGSTYPIGAENHLAGAAPPPGVYVLEYVNVYSADRLNDAQGNAIPVPGFKVNAVAAATRIAWVTDKPVLGGQLVAHTILPLVNVKVSVAGQSASRTGLGDVTVGTGVAWHHSPQLHSVAALDLVLPVGSYDAARPVNIGRNYASLQPIYLVSWIDPNGLNADAKIGLSLNRTNKDTGYRSGNELNIDYALGWGLGNGWVVGVGGNIYQQLSDDKLNGQSLPGSKGRAYSIGPNLKYDGGKGWFITAKLAKESGVRARTAGTQFWLKTTIPF</sequence>
<evidence type="ECO:0000313" key="2">
    <source>
        <dbReference type="EMBL" id="MDR7149853.1"/>
    </source>
</evidence>
<gene>
    <name evidence="2" type="ORF">J2W49_001808</name>
</gene>